<comment type="caution">
    <text evidence="1">The sequence shown here is derived from an EMBL/GenBank/DDBJ whole genome shotgun (WGS) entry which is preliminary data.</text>
</comment>
<gene>
    <name evidence="1" type="ORF">S01H1_02705</name>
</gene>
<dbReference type="AlphaFoldDB" id="X0T3H8"/>
<sequence>GRIRYKTKFLRTRPCDYKTINEIDLPILGDPSSIIYVGSHRFDKVGSQSAVVLIGNAMLIRASAVNDSNMKLLTDTLRRQGKKWELTTVDGESFFKIMSRMSHSQN</sequence>
<proteinExistence type="predicted"/>
<evidence type="ECO:0000313" key="1">
    <source>
        <dbReference type="EMBL" id="GAF70595.1"/>
    </source>
</evidence>
<protein>
    <submittedName>
        <fullName evidence="1">Uncharacterized protein</fullName>
    </submittedName>
</protein>
<reference evidence="1" key="1">
    <citation type="journal article" date="2014" name="Front. Microbiol.">
        <title>High frequency of phylogenetically diverse reductive dehalogenase-homologous genes in deep subseafloor sedimentary metagenomes.</title>
        <authorList>
            <person name="Kawai M."/>
            <person name="Futagami T."/>
            <person name="Toyoda A."/>
            <person name="Takaki Y."/>
            <person name="Nishi S."/>
            <person name="Hori S."/>
            <person name="Arai W."/>
            <person name="Tsubouchi T."/>
            <person name="Morono Y."/>
            <person name="Uchiyama I."/>
            <person name="Ito T."/>
            <person name="Fujiyama A."/>
            <person name="Inagaki F."/>
            <person name="Takami H."/>
        </authorList>
    </citation>
    <scope>NUCLEOTIDE SEQUENCE</scope>
    <source>
        <strain evidence="1">Expedition CK06-06</strain>
    </source>
</reference>
<feature type="non-terminal residue" evidence="1">
    <location>
        <position position="1"/>
    </location>
</feature>
<accession>X0T3H8</accession>
<name>X0T3H8_9ZZZZ</name>
<organism evidence="1">
    <name type="scientific">marine sediment metagenome</name>
    <dbReference type="NCBI Taxonomy" id="412755"/>
    <lineage>
        <taxon>unclassified sequences</taxon>
        <taxon>metagenomes</taxon>
        <taxon>ecological metagenomes</taxon>
    </lineage>
</organism>
<dbReference type="EMBL" id="BARS01001348">
    <property type="protein sequence ID" value="GAF70595.1"/>
    <property type="molecule type" value="Genomic_DNA"/>
</dbReference>